<dbReference type="AlphaFoldDB" id="A0A6H0KK86"/>
<gene>
    <name evidence="1" type="ORF">BacF7301_05880</name>
</gene>
<dbReference type="Proteomes" id="UP000501780">
    <property type="component" value="Chromosome"/>
</dbReference>
<dbReference type="Gene3D" id="2.60.40.2630">
    <property type="match status" value="1"/>
</dbReference>
<dbReference type="PROSITE" id="PS51257">
    <property type="entry name" value="PROKAR_LIPOPROTEIN"/>
    <property type="match status" value="1"/>
</dbReference>
<evidence type="ECO:0000313" key="2">
    <source>
        <dbReference type="Proteomes" id="UP000501780"/>
    </source>
</evidence>
<keyword evidence="2" id="KW-1185">Reference proteome</keyword>
<reference evidence="1 2" key="1">
    <citation type="submission" date="2020-03" db="EMBL/GenBank/DDBJ databases">
        <title>Genomic analysis of Bacteroides faecium CBA7301.</title>
        <authorList>
            <person name="Kim J."/>
            <person name="Roh S.W."/>
        </authorList>
    </citation>
    <scope>NUCLEOTIDE SEQUENCE [LARGE SCALE GENOMIC DNA]</scope>
    <source>
        <strain evidence="1 2">CBA7301</strain>
    </source>
</reference>
<dbReference type="Gene3D" id="2.60.40.2620">
    <property type="entry name" value="Fimbrillin-like"/>
    <property type="match status" value="1"/>
</dbReference>
<accession>A0A6H0KK86</accession>
<dbReference type="CDD" id="cd13120">
    <property type="entry name" value="BF2867_like_N"/>
    <property type="match status" value="1"/>
</dbReference>
<dbReference type="KEGG" id="bfc:BacF7301_05880"/>
<organism evidence="1 2">
    <name type="scientific">Bacteroides faecium</name>
    <dbReference type="NCBI Taxonomy" id="2715212"/>
    <lineage>
        <taxon>Bacteria</taxon>
        <taxon>Pseudomonadati</taxon>
        <taxon>Bacteroidota</taxon>
        <taxon>Bacteroidia</taxon>
        <taxon>Bacteroidales</taxon>
        <taxon>Bacteroidaceae</taxon>
        <taxon>Bacteroides</taxon>
    </lineage>
</organism>
<proteinExistence type="predicted"/>
<dbReference type="CDD" id="cd13121">
    <property type="entry name" value="BF2867_like_C"/>
    <property type="match status" value="1"/>
</dbReference>
<dbReference type="Pfam" id="PF13149">
    <property type="entry name" value="Mfa_like_1"/>
    <property type="match status" value="1"/>
</dbReference>
<dbReference type="InterPro" id="IPR042278">
    <property type="entry name" value="Mfa-like_1_N"/>
</dbReference>
<dbReference type="InterPro" id="IPR025049">
    <property type="entry name" value="Mfa-like_1"/>
</dbReference>
<name>A0A6H0KK86_9BACE</name>
<evidence type="ECO:0000313" key="1">
    <source>
        <dbReference type="EMBL" id="QIU93705.1"/>
    </source>
</evidence>
<protein>
    <submittedName>
        <fullName evidence="1">Fimbrillin family protein</fullName>
    </submittedName>
</protein>
<dbReference type="EMBL" id="CP050831">
    <property type="protein sequence ID" value="QIU93705.1"/>
    <property type="molecule type" value="Genomic_DNA"/>
</dbReference>
<dbReference type="RefSeq" id="WP_167961085.1">
    <property type="nucleotide sequence ID" value="NZ_CP050831.1"/>
</dbReference>
<sequence length="297" mass="31663">MKKIFYILALGIGLAGCSNNEDESLSTGTFPGERVISVITEVNEPLSRAGFDATNLERFGLMIRNSENAAYNYHKQMVGSGNIWSTSDGQQMLWDAERTPVMMIAYAPYASEASPDAPLAVNALTNQATGENVMASDFLLMKATVDPEKDLTADGKLKISLNHAMSKLIIKLTVNGTADADMGKLGDMAVNGAVVNGICDLSAAAPVVVPAADAAVATVAPYKGTEYCECILPPQTVTEGFSINFSYDGKLYIWTAKAAVELEKGVEHTLTLNVNTTARLAAMVARNRATGQLIDRN</sequence>